<keyword evidence="1" id="KW-0472">Membrane</keyword>
<feature type="transmembrane region" description="Helical" evidence="1">
    <location>
        <begin position="33"/>
        <end position="54"/>
    </location>
</feature>
<keyword evidence="1" id="KW-0812">Transmembrane</keyword>
<comment type="caution">
    <text evidence="2">The sequence shown here is derived from an EMBL/GenBank/DDBJ whole genome shotgun (WGS) entry which is preliminary data.</text>
</comment>
<sequence>MGAEAADWRDADDRGGRRGLYRRLARRNRFVSGLRLLVPACGFLALGLFGLQILRLDLGPEFEIGPISIDRETITVAAPRYGGVTAEGLSYRVEAGAARASVSDTDTITLSDALISATRADGSIIAAQAGEAVMEVSRQLITVPGTITLTDTLGSAGTITGMALDFPARRVSSAGGVSITFADGARLEADRMEYDAQAGVTQFSNVRMRLLGTPGVDR</sequence>
<gene>
    <name evidence="2" type="ORF">EMQ25_13640</name>
</gene>
<keyword evidence="1" id="KW-1133">Transmembrane helix</keyword>
<evidence type="ECO:0000313" key="2">
    <source>
        <dbReference type="EMBL" id="RUT30348.1"/>
    </source>
</evidence>
<dbReference type="OrthoDB" id="7946957at2"/>
<evidence type="ECO:0000313" key="3">
    <source>
        <dbReference type="Proteomes" id="UP000281547"/>
    </source>
</evidence>
<dbReference type="EMBL" id="RZNJ01000004">
    <property type="protein sequence ID" value="RUT30348.1"/>
    <property type="molecule type" value="Genomic_DNA"/>
</dbReference>
<name>A0A433X8I0_9HYPH</name>
<dbReference type="RefSeq" id="WP_127189129.1">
    <property type="nucleotide sequence ID" value="NZ_RZNJ01000004.1"/>
</dbReference>
<evidence type="ECO:0000256" key="1">
    <source>
        <dbReference type="SAM" id="Phobius"/>
    </source>
</evidence>
<keyword evidence="3" id="KW-1185">Reference proteome</keyword>
<organism evidence="2 3">
    <name type="scientific">Arsenicitalea aurantiaca</name>
    <dbReference type="NCBI Taxonomy" id="1783274"/>
    <lineage>
        <taxon>Bacteria</taxon>
        <taxon>Pseudomonadati</taxon>
        <taxon>Pseudomonadota</taxon>
        <taxon>Alphaproteobacteria</taxon>
        <taxon>Hyphomicrobiales</taxon>
        <taxon>Devosiaceae</taxon>
        <taxon>Arsenicitalea</taxon>
    </lineage>
</organism>
<proteinExistence type="predicted"/>
<dbReference type="AlphaFoldDB" id="A0A433X8I0"/>
<accession>A0A433X8I0</accession>
<protein>
    <recommendedName>
        <fullName evidence="4">LPS export ABC transporter periplasmic protein LptC</fullName>
    </recommendedName>
</protein>
<dbReference type="Proteomes" id="UP000281547">
    <property type="component" value="Unassembled WGS sequence"/>
</dbReference>
<reference evidence="2 3" key="1">
    <citation type="journal article" date="2016" name="Int. J. Syst. Evol. Microbiol.">
        <title>Arsenicitalea aurantiaca gen. nov., sp. nov., a new member of the family Hyphomicrobiaceae, isolated from high-arsenic sediment.</title>
        <authorList>
            <person name="Mu Y."/>
            <person name="Zhou L."/>
            <person name="Zeng X.C."/>
            <person name="Liu L."/>
            <person name="Pan Y."/>
            <person name="Chen X."/>
            <person name="Wang J."/>
            <person name="Li S."/>
            <person name="Li W.J."/>
            <person name="Wang Y."/>
        </authorList>
    </citation>
    <scope>NUCLEOTIDE SEQUENCE [LARGE SCALE GENOMIC DNA]</scope>
    <source>
        <strain evidence="2 3">42-50</strain>
    </source>
</reference>
<evidence type="ECO:0008006" key="4">
    <source>
        <dbReference type="Google" id="ProtNLM"/>
    </source>
</evidence>